<name>A0A6J5QSW1_9CAUD</name>
<evidence type="ECO:0000256" key="1">
    <source>
        <dbReference type="SAM" id="MobiDB-lite"/>
    </source>
</evidence>
<feature type="region of interest" description="Disordered" evidence="1">
    <location>
        <begin position="34"/>
        <end position="65"/>
    </location>
</feature>
<sequence>MPIDFPASPTLNQTYTFGNYTWKWNGLGWENITSTFGPTGPQGPAGQSSGFFVTDTPPESPTTGDRWVNTVNGVEYTYTQDANSFQWVQLTPALTGIQGPTGPQGNVLTAGQYDGGIPTSIYGGINPIDGGGIII</sequence>
<accession>A0A6J5QSW1</accession>
<evidence type="ECO:0000313" key="3">
    <source>
        <dbReference type="EMBL" id="CAB4193374.1"/>
    </source>
</evidence>
<evidence type="ECO:0000313" key="2">
    <source>
        <dbReference type="EMBL" id="CAB4185627.1"/>
    </source>
</evidence>
<evidence type="ECO:0008006" key="4">
    <source>
        <dbReference type="Google" id="ProtNLM"/>
    </source>
</evidence>
<dbReference type="EMBL" id="LR797076">
    <property type="protein sequence ID" value="CAB4185627.1"/>
    <property type="molecule type" value="Genomic_DNA"/>
</dbReference>
<dbReference type="EMBL" id="LR797198">
    <property type="protein sequence ID" value="CAB4193374.1"/>
    <property type="molecule type" value="Genomic_DNA"/>
</dbReference>
<proteinExistence type="predicted"/>
<organism evidence="2">
    <name type="scientific">uncultured Caudovirales phage</name>
    <dbReference type="NCBI Taxonomy" id="2100421"/>
    <lineage>
        <taxon>Viruses</taxon>
        <taxon>Duplodnaviria</taxon>
        <taxon>Heunggongvirae</taxon>
        <taxon>Uroviricota</taxon>
        <taxon>Caudoviricetes</taxon>
        <taxon>Peduoviridae</taxon>
        <taxon>Maltschvirus</taxon>
        <taxon>Maltschvirus maltsch</taxon>
    </lineage>
</organism>
<reference evidence="2" key="1">
    <citation type="submission" date="2020-05" db="EMBL/GenBank/DDBJ databases">
        <authorList>
            <person name="Chiriac C."/>
            <person name="Salcher M."/>
            <person name="Ghai R."/>
            <person name="Kavagutti S V."/>
        </authorList>
    </citation>
    <scope>NUCLEOTIDE SEQUENCE</scope>
</reference>
<protein>
    <recommendedName>
        <fullName evidence="4">Collagen triple helix repeat</fullName>
    </recommendedName>
</protein>
<gene>
    <name evidence="2" type="ORF">UFOVP1119_88</name>
    <name evidence="3" type="ORF">UFOVP1238_62</name>
</gene>